<accession>A0A8X7MV37</accession>
<comment type="caution">
    <text evidence="2">The sequence shown here is derived from an EMBL/GenBank/DDBJ whole genome shotgun (WGS) entry which is preliminary data.</text>
</comment>
<dbReference type="InterPro" id="IPR027850">
    <property type="entry name" value="DUF4504"/>
</dbReference>
<dbReference type="PANTHER" id="PTHR31366">
    <property type="entry name" value="UPF0739 PROTEIN C1ORF74"/>
    <property type="match status" value="1"/>
</dbReference>
<organism evidence="2 3">
    <name type="scientific">Tilletia controversa</name>
    <name type="common">dwarf bunt fungus</name>
    <dbReference type="NCBI Taxonomy" id="13291"/>
    <lineage>
        <taxon>Eukaryota</taxon>
        <taxon>Fungi</taxon>
        <taxon>Dikarya</taxon>
        <taxon>Basidiomycota</taxon>
        <taxon>Ustilaginomycotina</taxon>
        <taxon>Exobasidiomycetes</taxon>
        <taxon>Tilletiales</taxon>
        <taxon>Tilletiaceae</taxon>
        <taxon>Tilletia</taxon>
    </lineage>
</organism>
<evidence type="ECO:0000256" key="1">
    <source>
        <dbReference type="SAM" id="MobiDB-lite"/>
    </source>
</evidence>
<dbReference type="EMBL" id="LWDE02000238">
    <property type="protein sequence ID" value="KAE8251001.1"/>
    <property type="molecule type" value="Genomic_DNA"/>
</dbReference>
<reference evidence="2" key="2">
    <citation type="journal article" date="2019" name="IMA Fungus">
        <title>Genome sequencing and comparison of five Tilletia species to identify candidate genes for the detection of regulated species infecting wheat.</title>
        <authorList>
            <person name="Nguyen H.D.T."/>
            <person name="Sultana T."/>
            <person name="Kesanakurti P."/>
            <person name="Hambleton S."/>
        </authorList>
    </citation>
    <scope>NUCLEOTIDE SEQUENCE</scope>
    <source>
        <strain evidence="2">DAOMC 236426</strain>
    </source>
</reference>
<reference evidence="2" key="1">
    <citation type="submission" date="2016-04" db="EMBL/GenBank/DDBJ databases">
        <authorList>
            <person name="Nguyen H.D."/>
            <person name="Samba Siva P."/>
            <person name="Cullis J."/>
            <person name="Levesque C.A."/>
            <person name="Hambleton S."/>
        </authorList>
    </citation>
    <scope>NUCLEOTIDE SEQUENCE</scope>
    <source>
        <strain evidence="2">DAOMC 236426</strain>
    </source>
</reference>
<feature type="compositionally biased region" description="Basic residues" evidence="1">
    <location>
        <begin position="54"/>
        <end position="73"/>
    </location>
</feature>
<evidence type="ECO:0000313" key="3">
    <source>
        <dbReference type="Proteomes" id="UP000077684"/>
    </source>
</evidence>
<evidence type="ECO:0000313" key="2">
    <source>
        <dbReference type="EMBL" id="KAE8251001.1"/>
    </source>
</evidence>
<dbReference type="Proteomes" id="UP000077684">
    <property type="component" value="Unassembled WGS sequence"/>
</dbReference>
<sequence>MREEDQILRLRDNLYGWTEGCCSPIPMKVGEGDWKDAAQDLADHLLNSVSSARQGRRRPGRKHTSGPKSTNHRALSKADSSYLAWSLIWVALNVRDAVLVDQFHPSQSQQRSILRALATWQRPDQGGASKSGFSLFDDICFMRHRPTGQLFIISREHTSRRATAFLQSVEGDYTRPLLVEVDEAVSVGTTVKEPPSTLRAILERLSALNEVPGHDSASAIFELTTLSHTAVGLAGWLLGYSSIYLFSNGSDSSQDDDIPIHLRVVLEVEDSDEATDDEETWEEPLRNNLGGNELSLFKTSFALTSLSSITQYIPLFAFTIPLAVLQHTWSAERVKVNLIEDLERRRLAATQRLQMLMDTAPNDAAQGDGRPLPTFHRLLSHFETHVDVSQVELPRIAL</sequence>
<proteinExistence type="predicted"/>
<dbReference type="PANTHER" id="PTHR31366:SF2">
    <property type="entry name" value="UPF0739 PROTEIN C1ORF74"/>
    <property type="match status" value="1"/>
</dbReference>
<feature type="region of interest" description="Disordered" evidence="1">
    <location>
        <begin position="48"/>
        <end position="73"/>
    </location>
</feature>
<keyword evidence="3" id="KW-1185">Reference proteome</keyword>
<gene>
    <name evidence="2" type="ORF">A4X06_0g2848</name>
</gene>
<name>A0A8X7MV37_9BASI</name>
<protein>
    <submittedName>
        <fullName evidence="2">Uncharacterized protein</fullName>
    </submittedName>
</protein>
<dbReference type="AlphaFoldDB" id="A0A8X7MV37"/>